<keyword evidence="4 7" id="KW-1133">Transmembrane helix</keyword>
<name>A0A7G9Y085_9EURY</name>
<evidence type="ECO:0000256" key="3">
    <source>
        <dbReference type="ARBA" id="ARBA00022692"/>
    </source>
</evidence>
<evidence type="ECO:0000259" key="9">
    <source>
        <dbReference type="Pfam" id="PF12704"/>
    </source>
</evidence>
<keyword evidence="5 7" id="KW-0472">Membrane</keyword>
<feature type="transmembrane region" description="Helical" evidence="7">
    <location>
        <begin position="325"/>
        <end position="352"/>
    </location>
</feature>
<dbReference type="AlphaFoldDB" id="A0A7G9Y085"/>
<comment type="subcellular location">
    <subcellularLocation>
        <location evidence="1">Cell membrane</location>
        <topology evidence="1">Multi-pass membrane protein</topology>
    </subcellularLocation>
</comment>
<reference evidence="10" key="1">
    <citation type="submission" date="2020-06" db="EMBL/GenBank/DDBJ databases">
        <title>Unique genomic features of the anaerobic methanotrophic archaea.</title>
        <authorList>
            <person name="Chadwick G.L."/>
            <person name="Skennerton C.T."/>
            <person name="Laso-Perez R."/>
            <person name="Leu A.O."/>
            <person name="Speth D.R."/>
            <person name="Yu H."/>
            <person name="Morgan-Lang C."/>
            <person name="Hatzenpichler R."/>
            <person name="Goudeau D."/>
            <person name="Malmstrom R."/>
            <person name="Brazelton W.J."/>
            <person name="Woyke T."/>
            <person name="Hallam S.J."/>
            <person name="Tyson G.W."/>
            <person name="Wegener G."/>
            <person name="Boetius A."/>
            <person name="Orphan V."/>
        </authorList>
    </citation>
    <scope>NUCLEOTIDE SEQUENCE</scope>
</reference>
<keyword evidence="2" id="KW-1003">Cell membrane</keyword>
<dbReference type="InterPro" id="IPR025857">
    <property type="entry name" value="MacB_PCD"/>
</dbReference>
<dbReference type="PANTHER" id="PTHR30572">
    <property type="entry name" value="MEMBRANE COMPONENT OF TRANSPORTER-RELATED"/>
    <property type="match status" value="1"/>
</dbReference>
<evidence type="ECO:0000256" key="5">
    <source>
        <dbReference type="ARBA" id="ARBA00023136"/>
    </source>
</evidence>
<keyword evidence="3 7" id="KW-0812">Transmembrane</keyword>
<evidence type="ECO:0000256" key="2">
    <source>
        <dbReference type="ARBA" id="ARBA00022475"/>
    </source>
</evidence>
<comment type="similarity">
    <text evidence="6">Belongs to the ABC-4 integral membrane protein family.</text>
</comment>
<accession>A0A7G9Y085</accession>
<evidence type="ECO:0000313" key="10">
    <source>
        <dbReference type="EMBL" id="QNO41419.1"/>
    </source>
</evidence>
<sequence length="403" mass="42745">MINPVQSVRIAIGSITSAKMRSALTALGIIIGVAAVVANVALGASFNQYFADELGSIGTNFIIIEGKEDNLFFDNELKLIKNTPGIAAVSPIIGQSAEVKYMSESRIATVEGVSEDCYEVRNMKIAEGSFLTDKDRYAVVLGCDVANEKFDRKIGLQNSIDLTFRLDDGTSVTKKFKVKGITGEVNFFGDPSATTNNDILIPIDTMMELTGENDYSAFFASAASLDTVEETAEEMDKRLARNFGVSKRDMDDDDAKPYAIMTQTELLEMTGVWADAIGALLTAVALISLVVGSIGIANIMLVTVSERTNEIGLMKSLGFTSRDVLSLFVVESAVVGLFGGILGSLLGVAGAYGATDLIGLPNVFPVSLILVGFGVSVGVGLIAGAFPAYKAAKMNPVDALRHE</sequence>
<protein>
    <recommendedName>
        <fullName evidence="11">Macrolide export ATP-binding/permease protein MacB</fullName>
    </recommendedName>
</protein>
<proteinExistence type="inferred from homology"/>
<evidence type="ECO:0000256" key="7">
    <source>
        <dbReference type="SAM" id="Phobius"/>
    </source>
</evidence>
<dbReference type="InterPro" id="IPR050250">
    <property type="entry name" value="Macrolide_Exporter_MacB"/>
</dbReference>
<evidence type="ECO:0000259" key="8">
    <source>
        <dbReference type="Pfam" id="PF02687"/>
    </source>
</evidence>
<evidence type="ECO:0008006" key="11">
    <source>
        <dbReference type="Google" id="ProtNLM"/>
    </source>
</evidence>
<dbReference type="Pfam" id="PF02687">
    <property type="entry name" value="FtsX"/>
    <property type="match status" value="1"/>
</dbReference>
<evidence type="ECO:0000256" key="1">
    <source>
        <dbReference type="ARBA" id="ARBA00004651"/>
    </source>
</evidence>
<organism evidence="10">
    <name type="scientific">Candidatus Methanogaster sp. ANME-2c ERB4</name>
    <dbReference type="NCBI Taxonomy" id="2759911"/>
    <lineage>
        <taxon>Archaea</taxon>
        <taxon>Methanobacteriati</taxon>
        <taxon>Methanobacteriota</taxon>
        <taxon>Stenosarchaea group</taxon>
        <taxon>Methanomicrobia</taxon>
        <taxon>Methanosarcinales</taxon>
        <taxon>ANME-2 cluster</taxon>
        <taxon>Candidatus Methanogasteraceae</taxon>
        <taxon>Candidatus Methanogaster</taxon>
    </lineage>
</organism>
<gene>
    <name evidence="10" type="ORF">LLBHLIGG_00003</name>
</gene>
<feature type="transmembrane region" description="Helical" evidence="7">
    <location>
        <begin position="364"/>
        <end position="386"/>
    </location>
</feature>
<dbReference type="Pfam" id="PF12704">
    <property type="entry name" value="MacB_PCD"/>
    <property type="match status" value="1"/>
</dbReference>
<feature type="transmembrane region" description="Helical" evidence="7">
    <location>
        <begin position="276"/>
        <end position="304"/>
    </location>
</feature>
<dbReference type="GO" id="GO:0022857">
    <property type="term" value="F:transmembrane transporter activity"/>
    <property type="evidence" value="ECO:0007669"/>
    <property type="project" value="TreeGrafter"/>
</dbReference>
<evidence type="ECO:0000256" key="6">
    <source>
        <dbReference type="ARBA" id="ARBA00038076"/>
    </source>
</evidence>
<dbReference type="EMBL" id="MT630639">
    <property type="protein sequence ID" value="QNO41419.1"/>
    <property type="molecule type" value="Genomic_DNA"/>
</dbReference>
<dbReference type="PANTHER" id="PTHR30572:SF4">
    <property type="entry name" value="ABC TRANSPORTER PERMEASE YTRF"/>
    <property type="match status" value="1"/>
</dbReference>
<dbReference type="GO" id="GO:0005886">
    <property type="term" value="C:plasma membrane"/>
    <property type="evidence" value="ECO:0007669"/>
    <property type="project" value="UniProtKB-SubCell"/>
</dbReference>
<evidence type="ECO:0000256" key="4">
    <source>
        <dbReference type="ARBA" id="ARBA00022989"/>
    </source>
</evidence>
<feature type="domain" description="ABC3 transporter permease C-terminal" evidence="8">
    <location>
        <begin position="284"/>
        <end position="396"/>
    </location>
</feature>
<dbReference type="InterPro" id="IPR003838">
    <property type="entry name" value="ABC3_permease_C"/>
</dbReference>
<feature type="transmembrane region" description="Helical" evidence="7">
    <location>
        <begin position="24"/>
        <end position="46"/>
    </location>
</feature>
<feature type="domain" description="MacB-like periplasmic core" evidence="9">
    <location>
        <begin position="22"/>
        <end position="237"/>
    </location>
</feature>